<feature type="compositionally biased region" description="Polar residues" evidence="1">
    <location>
        <begin position="11"/>
        <end position="21"/>
    </location>
</feature>
<evidence type="ECO:0000313" key="2">
    <source>
        <dbReference type="EMBL" id="TNH28528.1"/>
    </source>
</evidence>
<organism evidence="2 3">
    <name type="scientific">Micromonospora orduensis</name>
    <dbReference type="NCBI Taxonomy" id="1420891"/>
    <lineage>
        <taxon>Bacteria</taxon>
        <taxon>Bacillati</taxon>
        <taxon>Actinomycetota</taxon>
        <taxon>Actinomycetes</taxon>
        <taxon>Micromonosporales</taxon>
        <taxon>Micromonosporaceae</taxon>
        <taxon>Micromonospora</taxon>
    </lineage>
</organism>
<accession>A0A5C4QSI7</accession>
<evidence type="ECO:0000256" key="1">
    <source>
        <dbReference type="SAM" id="MobiDB-lite"/>
    </source>
</evidence>
<name>A0A5C4QSI7_9ACTN</name>
<feature type="region of interest" description="Disordered" evidence="1">
    <location>
        <begin position="150"/>
        <end position="193"/>
    </location>
</feature>
<dbReference type="EMBL" id="VDFY01000155">
    <property type="protein sequence ID" value="TNH28528.1"/>
    <property type="molecule type" value="Genomic_DNA"/>
</dbReference>
<proteinExistence type="predicted"/>
<evidence type="ECO:0000313" key="3">
    <source>
        <dbReference type="Proteomes" id="UP000306145"/>
    </source>
</evidence>
<sequence>MVTSRGKARPVTSSSCPTPGTHSKRLRTALCCSPWPSTTETTTILDTTTSETPRLHGVDRRSRLPGCLDLREIQNPAQSRDVLVSSAATTLSPGDAVVLVVSHAPRPPSPRSRARSGGQIRARSCSPGLRWGRCAWKVWLWSPDPVLLRPDPVSTTNVGLGNKDPVRPDGKRKPWQGCRAGRPEPMATRQLRR</sequence>
<feature type="region of interest" description="Disordered" evidence="1">
    <location>
        <begin position="103"/>
        <end position="122"/>
    </location>
</feature>
<dbReference type="AlphaFoldDB" id="A0A5C4QSI7"/>
<gene>
    <name evidence="2" type="ORF">FHG89_14985</name>
</gene>
<comment type="caution">
    <text evidence="2">The sequence shown here is derived from an EMBL/GenBank/DDBJ whole genome shotgun (WGS) entry which is preliminary data.</text>
</comment>
<reference evidence="2 3" key="1">
    <citation type="submission" date="2019-06" db="EMBL/GenBank/DDBJ databases">
        <title>Micromonospora ordensis sp. nov., isolated from deep marine sediment.</title>
        <authorList>
            <person name="Veyisoglu A."/>
            <person name="Carro L."/>
            <person name="Klenk H.-P."/>
            <person name="Sahin N."/>
        </authorList>
    </citation>
    <scope>NUCLEOTIDE SEQUENCE [LARGE SCALE GENOMIC DNA]</scope>
    <source>
        <strain evidence="2 3">S2509</strain>
    </source>
</reference>
<protein>
    <submittedName>
        <fullName evidence="2">DUF2249 domain-containing protein</fullName>
    </submittedName>
</protein>
<dbReference type="Proteomes" id="UP000306145">
    <property type="component" value="Unassembled WGS sequence"/>
</dbReference>
<feature type="region of interest" description="Disordered" evidence="1">
    <location>
        <begin position="1"/>
        <end position="24"/>
    </location>
</feature>
<keyword evidence="3" id="KW-1185">Reference proteome</keyword>